<dbReference type="EMBL" id="SAUZ01000034">
    <property type="protein sequence ID" value="RWR16944.1"/>
    <property type="molecule type" value="Genomic_DNA"/>
</dbReference>
<proteinExistence type="predicted"/>
<dbReference type="InterPro" id="IPR006059">
    <property type="entry name" value="SBP"/>
</dbReference>
<accession>A0A443J8X6</accession>
<dbReference type="GO" id="GO:0030975">
    <property type="term" value="F:thiamine binding"/>
    <property type="evidence" value="ECO:0007669"/>
    <property type="project" value="TreeGrafter"/>
</dbReference>
<dbReference type="AlphaFoldDB" id="A0A443J8X6"/>
<dbReference type="PANTHER" id="PTHR30006:SF2">
    <property type="entry name" value="ABC TRANSPORTER SUBSTRATE-BINDING PROTEIN"/>
    <property type="match status" value="1"/>
</dbReference>
<dbReference type="Pfam" id="PF13416">
    <property type="entry name" value="SBP_bac_8"/>
    <property type="match status" value="1"/>
</dbReference>
<organism evidence="3 4">
    <name type="scientific">Paenirhodobacter populi</name>
    <dbReference type="NCBI Taxonomy" id="2306993"/>
    <lineage>
        <taxon>Bacteria</taxon>
        <taxon>Pseudomonadati</taxon>
        <taxon>Pseudomonadota</taxon>
        <taxon>Alphaproteobacteria</taxon>
        <taxon>Rhodobacterales</taxon>
        <taxon>Rhodobacter group</taxon>
        <taxon>Paenirhodobacter</taxon>
    </lineage>
</organism>
<dbReference type="GO" id="GO:0030288">
    <property type="term" value="C:outer membrane-bounded periplasmic space"/>
    <property type="evidence" value="ECO:0007669"/>
    <property type="project" value="TreeGrafter"/>
</dbReference>
<evidence type="ECO:0000256" key="2">
    <source>
        <dbReference type="SAM" id="SignalP"/>
    </source>
</evidence>
<keyword evidence="1 2" id="KW-0732">Signal</keyword>
<dbReference type="InterPro" id="IPR006311">
    <property type="entry name" value="TAT_signal"/>
</dbReference>
<dbReference type="PANTHER" id="PTHR30006">
    <property type="entry name" value="THIAMINE-BINDING PERIPLASMIC PROTEIN-RELATED"/>
    <property type="match status" value="1"/>
</dbReference>
<comment type="caution">
    <text evidence="3">The sequence shown here is derived from an EMBL/GenBank/DDBJ whole genome shotgun (WGS) entry which is preliminary data.</text>
</comment>
<reference evidence="3 4" key="2">
    <citation type="submission" date="2019-01" db="EMBL/GenBank/DDBJ databases">
        <authorList>
            <person name="Li Y."/>
        </authorList>
    </citation>
    <scope>NUCLEOTIDE SEQUENCE [LARGE SCALE GENOMIC DNA]</scope>
    <source>
        <strain evidence="3 4">SK2B-1</strain>
    </source>
</reference>
<sequence length="365" mass="39024">METKMTATTFTPSRRALLAGAAALGATAVLPRIAAAAASTTVTQFIWTGAQEPVPRRIAEEFMKANSGVMIEMIAGTNGATYPKLAASMQIDPNAPLLNFGFFNMDASERGRAAGLWAPITSEDVPAVSHILPAYRQKDNLGAFFCMDVVGLAYNTNHFSTAPDSWEMLFDPALKGKIAFWDNFWPGNALPTIAKLHGGSEDDIEVAMAMYEKAARDGQIAALVTSNSQLQQLLVSGEVVLTPGFRGVVLPWIAQGASVGYSVPKEGQVAFPEGFQLVKGGTPEQAALCKQLLEISLSPENVLDYCKTAYVVPLMDNVALPEDMASDPAIQPDAIANAIQLDYAKIAANGAKWGEDWARRVKANL</sequence>
<protein>
    <submittedName>
        <fullName evidence="3">Extracellular solute-binding protein</fullName>
    </submittedName>
</protein>
<evidence type="ECO:0000313" key="3">
    <source>
        <dbReference type="EMBL" id="RWR16944.1"/>
    </source>
</evidence>
<name>A0A443J8X6_9RHOB</name>
<dbReference type="GO" id="GO:0015888">
    <property type="term" value="P:thiamine transport"/>
    <property type="evidence" value="ECO:0007669"/>
    <property type="project" value="TreeGrafter"/>
</dbReference>
<dbReference type="PROSITE" id="PS51318">
    <property type="entry name" value="TAT"/>
    <property type="match status" value="1"/>
</dbReference>
<dbReference type="Proteomes" id="UP000284476">
    <property type="component" value="Unassembled WGS sequence"/>
</dbReference>
<gene>
    <name evidence="3" type="ORF">D2T30_20340</name>
</gene>
<evidence type="ECO:0000256" key="1">
    <source>
        <dbReference type="ARBA" id="ARBA00022729"/>
    </source>
</evidence>
<evidence type="ECO:0000313" key="4">
    <source>
        <dbReference type="Proteomes" id="UP000284476"/>
    </source>
</evidence>
<dbReference type="GO" id="GO:0030976">
    <property type="term" value="F:thiamine pyrophosphate binding"/>
    <property type="evidence" value="ECO:0007669"/>
    <property type="project" value="TreeGrafter"/>
</dbReference>
<feature type="signal peptide" evidence="2">
    <location>
        <begin position="1"/>
        <end position="34"/>
    </location>
</feature>
<reference evidence="3 4" key="1">
    <citation type="submission" date="2019-01" db="EMBL/GenBank/DDBJ databases">
        <title>Sinorhodobacter populi sp. nov. isolated from the symptomatic bark tissue of Populus euramericana canker.</title>
        <authorList>
            <person name="Xu G."/>
        </authorList>
    </citation>
    <scope>NUCLEOTIDE SEQUENCE [LARGE SCALE GENOMIC DNA]</scope>
    <source>
        <strain evidence="3 4">SK2B-1</strain>
    </source>
</reference>
<dbReference type="Gene3D" id="3.40.190.10">
    <property type="entry name" value="Periplasmic binding protein-like II"/>
    <property type="match status" value="2"/>
</dbReference>
<feature type="chain" id="PRO_5019587315" evidence="2">
    <location>
        <begin position="35"/>
        <end position="365"/>
    </location>
</feature>
<dbReference type="SUPFAM" id="SSF53850">
    <property type="entry name" value="Periplasmic binding protein-like II"/>
    <property type="match status" value="1"/>
</dbReference>